<evidence type="ECO:0000313" key="1">
    <source>
        <dbReference type="EMBL" id="CAG5030217.1"/>
    </source>
</evidence>
<proteinExistence type="predicted"/>
<evidence type="ECO:0000313" key="2">
    <source>
        <dbReference type="Proteomes" id="UP000691718"/>
    </source>
</evidence>
<gene>
    <name evidence="1" type="ORF">PAPOLLO_LOCUS19413</name>
</gene>
<comment type="caution">
    <text evidence="1">The sequence shown here is derived from an EMBL/GenBank/DDBJ whole genome shotgun (WGS) entry which is preliminary data.</text>
</comment>
<keyword evidence="2" id="KW-1185">Reference proteome</keyword>
<sequence length="77" mass="8662">MHMGGVDLADMLIALYRSQMKSRRDSECQSSSQKAYPIETKRRVLRGIDRDAVIEASMVQSRLFSPTGLVEIETEAT</sequence>
<accession>A0A8S3XKW3</accession>
<name>A0A8S3XKW3_PARAO</name>
<dbReference type="AlphaFoldDB" id="A0A8S3XKW3"/>
<dbReference type="Proteomes" id="UP000691718">
    <property type="component" value="Unassembled WGS sequence"/>
</dbReference>
<dbReference type="EMBL" id="CAJQZP010001208">
    <property type="protein sequence ID" value="CAG5030217.1"/>
    <property type="molecule type" value="Genomic_DNA"/>
</dbReference>
<organism evidence="1 2">
    <name type="scientific">Parnassius apollo</name>
    <name type="common">Apollo butterfly</name>
    <name type="synonym">Papilio apollo</name>
    <dbReference type="NCBI Taxonomy" id="110799"/>
    <lineage>
        <taxon>Eukaryota</taxon>
        <taxon>Metazoa</taxon>
        <taxon>Ecdysozoa</taxon>
        <taxon>Arthropoda</taxon>
        <taxon>Hexapoda</taxon>
        <taxon>Insecta</taxon>
        <taxon>Pterygota</taxon>
        <taxon>Neoptera</taxon>
        <taxon>Endopterygota</taxon>
        <taxon>Lepidoptera</taxon>
        <taxon>Glossata</taxon>
        <taxon>Ditrysia</taxon>
        <taxon>Papilionoidea</taxon>
        <taxon>Papilionidae</taxon>
        <taxon>Parnassiinae</taxon>
        <taxon>Parnassini</taxon>
        <taxon>Parnassius</taxon>
        <taxon>Parnassius</taxon>
    </lineage>
</organism>
<reference evidence="1" key="1">
    <citation type="submission" date="2021-04" db="EMBL/GenBank/DDBJ databases">
        <authorList>
            <person name="Tunstrom K."/>
        </authorList>
    </citation>
    <scope>NUCLEOTIDE SEQUENCE</scope>
</reference>
<protein>
    <submittedName>
        <fullName evidence="1">(apollo) hypothetical protein</fullName>
    </submittedName>
</protein>